<sequence length="339" mass="37998">MRVEILDPRTDPEPEYWARLRVTAGLRADWAWEVLAAQAWGARTVQLVTVLFDGTTPKAVVNAAWLGAPLHRFSFTGATSRPWFGAVHVRGPGSGAVPGWWLADDVPITALTETYARAMRRELGPGCLALVLRQVTEEQAAQAGRFKVVRPTERIWTFPVHEWSDPEAWLMSLSRSRRSNLRGIFRRVRENDGLEIRIETATTDLDVVRVIEAMRWNDDKYGGKLIPRIRVLTAYLQALVAQPDVHSTSYIDRATGDLIAFGTALDHPTVPIVRSWTQRPAAEGGAKYLYFYHLAKQVEWAIANGKRWVELGKGKSQEKQSLGAVPSDQAAMAVPIRPW</sequence>
<protein>
    <submittedName>
        <fullName evidence="1">Acetyltransferase (GNAT) domain-containing protein</fullName>
    </submittedName>
</protein>
<dbReference type="InterPro" id="IPR016181">
    <property type="entry name" value="Acyl_CoA_acyltransferase"/>
</dbReference>
<reference evidence="2" key="1">
    <citation type="submission" date="2016-10" db="EMBL/GenBank/DDBJ databases">
        <authorList>
            <person name="Varghese N."/>
            <person name="Submissions S."/>
        </authorList>
    </citation>
    <scope>NUCLEOTIDE SEQUENCE [LARGE SCALE GENOMIC DNA]</scope>
    <source>
        <strain evidence="2">DSM 44260</strain>
    </source>
</reference>
<evidence type="ECO:0000313" key="1">
    <source>
        <dbReference type="EMBL" id="SEQ95476.1"/>
    </source>
</evidence>
<dbReference type="RefSeq" id="WP_143073284.1">
    <property type="nucleotide sequence ID" value="NZ_FOGI01000001.1"/>
</dbReference>
<dbReference type="GO" id="GO:0016740">
    <property type="term" value="F:transferase activity"/>
    <property type="evidence" value="ECO:0007669"/>
    <property type="project" value="UniProtKB-KW"/>
</dbReference>
<dbReference type="AlphaFoldDB" id="A0A1H9K8C8"/>
<name>A0A1H9K8C8_9PSEU</name>
<gene>
    <name evidence="1" type="ORF">SAMN04487818_10169</name>
</gene>
<dbReference type="SUPFAM" id="SSF55729">
    <property type="entry name" value="Acyl-CoA N-acyltransferases (Nat)"/>
    <property type="match status" value="1"/>
</dbReference>
<proteinExistence type="predicted"/>
<accession>A0A1H9K8C8</accession>
<dbReference type="Proteomes" id="UP000199051">
    <property type="component" value="Unassembled WGS sequence"/>
</dbReference>
<keyword evidence="1" id="KW-0808">Transferase</keyword>
<dbReference type="EMBL" id="FOGI01000001">
    <property type="protein sequence ID" value="SEQ95476.1"/>
    <property type="molecule type" value="Genomic_DNA"/>
</dbReference>
<dbReference type="STRING" id="155974.SAMN04487818_10169"/>
<organism evidence="1 2">
    <name type="scientific">Actinokineospora terrae</name>
    <dbReference type="NCBI Taxonomy" id="155974"/>
    <lineage>
        <taxon>Bacteria</taxon>
        <taxon>Bacillati</taxon>
        <taxon>Actinomycetota</taxon>
        <taxon>Actinomycetes</taxon>
        <taxon>Pseudonocardiales</taxon>
        <taxon>Pseudonocardiaceae</taxon>
        <taxon>Actinokineospora</taxon>
    </lineage>
</organism>
<evidence type="ECO:0000313" key="2">
    <source>
        <dbReference type="Proteomes" id="UP000199051"/>
    </source>
</evidence>
<keyword evidence="2" id="KW-1185">Reference proteome</keyword>